<dbReference type="PANTHER" id="PTHR11002:SF76">
    <property type="entry name" value="CARBONIC ANHYDRASE"/>
    <property type="match status" value="1"/>
</dbReference>
<dbReference type="Gene3D" id="3.40.1050.10">
    <property type="entry name" value="Carbonic anhydrase"/>
    <property type="match status" value="1"/>
</dbReference>
<feature type="binding site" evidence="7">
    <location>
        <position position="82"/>
    </location>
    <ligand>
        <name>Zn(2+)</name>
        <dbReference type="ChEBI" id="CHEBI:29105"/>
    </ligand>
</feature>
<evidence type="ECO:0000256" key="7">
    <source>
        <dbReference type="PIRSR" id="PIRSR601765-1"/>
    </source>
</evidence>
<comment type="similarity">
    <text evidence="1">Belongs to the beta-class carbonic anhydrase family.</text>
</comment>
<protein>
    <recommendedName>
        <fullName evidence="2">carbonic anhydrase</fullName>
        <ecNumber evidence="2">4.2.1.1</ecNumber>
    </recommendedName>
</protein>
<feature type="binding site" evidence="7">
    <location>
        <position position="132"/>
    </location>
    <ligand>
        <name>Zn(2+)</name>
        <dbReference type="ChEBI" id="CHEBI:29105"/>
    </ligand>
</feature>
<evidence type="ECO:0000313" key="10">
    <source>
        <dbReference type="Proteomes" id="UP000008721"/>
    </source>
</evidence>
<name>E4TZY6_SULKY</name>
<comment type="catalytic activity">
    <reaction evidence="6">
        <text>hydrogencarbonate + H(+) = CO2 + H2O</text>
        <dbReference type="Rhea" id="RHEA:10748"/>
        <dbReference type="ChEBI" id="CHEBI:15377"/>
        <dbReference type="ChEBI" id="CHEBI:15378"/>
        <dbReference type="ChEBI" id="CHEBI:16526"/>
        <dbReference type="ChEBI" id="CHEBI:17544"/>
        <dbReference type="EC" id="4.2.1.1"/>
    </reaction>
</comment>
<evidence type="ECO:0000256" key="3">
    <source>
        <dbReference type="ARBA" id="ARBA00022723"/>
    </source>
</evidence>
<evidence type="ECO:0000256" key="4">
    <source>
        <dbReference type="ARBA" id="ARBA00022833"/>
    </source>
</evidence>
<evidence type="ECO:0000256" key="1">
    <source>
        <dbReference type="ARBA" id="ARBA00006217"/>
    </source>
</evidence>
<dbReference type="STRING" id="709032.Sulku_0484"/>
<evidence type="ECO:0000256" key="2">
    <source>
        <dbReference type="ARBA" id="ARBA00012925"/>
    </source>
</evidence>
<evidence type="ECO:0000256" key="6">
    <source>
        <dbReference type="ARBA" id="ARBA00048348"/>
    </source>
</evidence>
<comment type="cofactor">
    <cofactor evidence="7">
        <name>Zn(2+)</name>
        <dbReference type="ChEBI" id="CHEBI:29105"/>
    </cofactor>
    <text evidence="7">Binds 1 zinc ion per subunit.</text>
</comment>
<evidence type="ECO:0000256" key="5">
    <source>
        <dbReference type="ARBA" id="ARBA00023239"/>
    </source>
</evidence>
<dbReference type="KEGG" id="sku:Sulku_0484"/>
<dbReference type="InterPro" id="IPR036874">
    <property type="entry name" value="Carbonic_anhydrase_sf"/>
</dbReference>
<keyword evidence="5" id="KW-0456">Lyase</keyword>
<gene>
    <name evidence="9" type="ordered locus">Sulku_0484</name>
</gene>
<dbReference type="HOGENOM" id="CLU_053879_6_0_7"/>
<feature type="binding site" evidence="7">
    <location>
        <position position="80"/>
    </location>
    <ligand>
        <name>Zn(2+)</name>
        <dbReference type="ChEBI" id="CHEBI:29105"/>
    </ligand>
</feature>
<dbReference type="Proteomes" id="UP000008721">
    <property type="component" value="Chromosome"/>
</dbReference>
<dbReference type="GO" id="GO:0004089">
    <property type="term" value="F:carbonate dehydratase activity"/>
    <property type="evidence" value="ECO:0007669"/>
    <property type="project" value="UniProtKB-EC"/>
</dbReference>
<keyword evidence="3 7" id="KW-0479">Metal-binding</keyword>
<evidence type="ECO:0000256" key="8">
    <source>
        <dbReference type="SAM" id="SignalP"/>
    </source>
</evidence>
<dbReference type="SUPFAM" id="SSF53056">
    <property type="entry name" value="beta-carbonic anhydrase, cab"/>
    <property type="match status" value="1"/>
</dbReference>
<feature type="binding site" evidence="7">
    <location>
        <position position="135"/>
    </location>
    <ligand>
        <name>Zn(2+)</name>
        <dbReference type="ChEBI" id="CHEBI:29105"/>
    </ligand>
</feature>
<dbReference type="PANTHER" id="PTHR11002">
    <property type="entry name" value="CARBONIC ANHYDRASE"/>
    <property type="match status" value="1"/>
</dbReference>
<organism evidence="9 10">
    <name type="scientific">Sulfuricurvum kujiense (strain ATCC BAA-921 / DSM 16994 / JCM 11577 / YK-1)</name>
    <dbReference type="NCBI Taxonomy" id="709032"/>
    <lineage>
        <taxon>Bacteria</taxon>
        <taxon>Pseudomonadati</taxon>
        <taxon>Campylobacterota</taxon>
        <taxon>Epsilonproteobacteria</taxon>
        <taxon>Campylobacterales</taxon>
        <taxon>Sulfurimonadaceae</taxon>
        <taxon>Sulfuricurvum</taxon>
    </lineage>
</organism>
<dbReference type="Pfam" id="PF00484">
    <property type="entry name" value="Pro_CA"/>
    <property type="match status" value="1"/>
</dbReference>
<dbReference type="SMART" id="SM00947">
    <property type="entry name" value="Pro_CA"/>
    <property type="match status" value="1"/>
</dbReference>
<reference evidence="9 10" key="1">
    <citation type="journal article" date="2012" name="Stand. Genomic Sci.">
        <title>Complete genome sequence of the sulfur compounds oxidizing chemolithoautotroph Sulfuricurvum kujiense type strain (YK-1(T)).</title>
        <authorList>
            <person name="Han C."/>
            <person name="Kotsyurbenko O."/>
            <person name="Chertkov O."/>
            <person name="Held B."/>
            <person name="Lapidus A."/>
            <person name="Nolan M."/>
            <person name="Lucas S."/>
            <person name="Hammon N."/>
            <person name="Deshpande S."/>
            <person name="Cheng J.F."/>
            <person name="Tapia R."/>
            <person name="Goodwin L.A."/>
            <person name="Pitluck S."/>
            <person name="Liolios K."/>
            <person name="Pagani I."/>
            <person name="Ivanova N."/>
            <person name="Mavromatis K."/>
            <person name="Mikhailova N."/>
            <person name="Pati A."/>
            <person name="Chen A."/>
            <person name="Palaniappan K."/>
            <person name="Land M."/>
            <person name="Hauser L."/>
            <person name="Chang Y.J."/>
            <person name="Jeffries C.D."/>
            <person name="Brambilla E.M."/>
            <person name="Rohde M."/>
            <person name="Spring S."/>
            <person name="Sikorski J."/>
            <person name="Goker M."/>
            <person name="Woyke T."/>
            <person name="Bristow J."/>
            <person name="Eisen J.A."/>
            <person name="Markowitz V."/>
            <person name="Hugenholtz P."/>
            <person name="Kyrpides N.C."/>
            <person name="Klenk H.P."/>
            <person name="Detter J.C."/>
        </authorList>
    </citation>
    <scope>NUCLEOTIDE SEQUENCE [LARGE SCALE GENOMIC DNA]</scope>
    <source>
        <strain evidence="10">ATCC BAA-921 / DSM 16994 / JCM 11577 / YK-1</strain>
    </source>
</reference>
<evidence type="ECO:0000313" key="9">
    <source>
        <dbReference type="EMBL" id="ADR33151.1"/>
    </source>
</evidence>
<feature type="signal peptide" evidence="8">
    <location>
        <begin position="1"/>
        <end position="30"/>
    </location>
</feature>
<dbReference type="eggNOG" id="COG0288">
    <property type="taxonomic scope" value="Bacteria"/>
</dbReference>
<proteinExistence type="inferred from homology"/>
<dbReference type="GO" id="GO:0008270">
    <property type="term" value="F:zinc ion binding"/>
    <property type="evidence" value="ECO:0007669"/>
    <property type="project" value="InterPro"/>
</dbReference>
<dbReference type="RefSeq" id="WP_013459348.1">
    <property type="nucleotide sequence ID" value="NC_014762.1"/>
</dbReference>
<keyword evidence="10" id="KW-1185">Reference proteome</keyword>
<dbReference type="EMBL" id="CP002355">
    <property type="protein sequence ID" value="ADR33151.1"/>
    <property type="molecule type" value="Genomic_DNA"/>
</dbReference>
<dbReference type="AlphaFoldDB" id="E4TZY6"/>
<feature type="chain" id="PRO_5003188434" description="carbonic anhydrase" evidence="8">
    <location>
        <begin position="31"/>
        <end position="253"/>
    </location>
</feature>
<dbReference type="EC" id="4.2.1.1" evidence="2"/>
<dbReference type="InterPro" id="IPR001765">
    <property type="entry name" value="Carbonic_anhydrase"/>
</dbReference>
<accession>E4TZY6</accession>
<keyword evidence="8" id="KW-0732">Signal</keyword>
<sequence>MDKRTFLKFFALTSSSLLLANSAEASSAHAAPNTQELQEIAQKMFAEVISQNDYYVNHQGSAFFEKLKNGQHPRATVIGCSDSRFQSAALDATAENDLFIIRNIGNQFSSNMGSVEYGVRHLNTPLLIIVGHSRCGAIKAALGDYSSEGPHIIKELDSLSLAVRKTSMMGTEEAKWLAAVVSNINQQVYYAQKEFKGDVESGKLTIVGVVYDLANDFNNGYGRLKIVNINGESNPGKMMDYPLMKSLFKPVHF</sequence>
<keyword evidence="4 7" id="KW-0862">Zinc</keyword>